<proteinExistence type="predicted"/>
<organism evidence="1 2">
    <name type="scientific">Fluctibacter halophilus</name>
    <dbReference type="NCBI Taxonomy" id="226011"/>
    <lineage>
        <taxon>Bacteria</taxon>
        <taxon>Pseudomonadati</taxon>
        <taxon>Pseudomonadota</taxon>
        <taxon>Gammaproteobacteria</taxon>
        <taxon>Alteromonadales</taxon>
        <taxon>Alteromonadaceae</taxon>
        <taxon>Fluctibacter</taxon>
    </lineage>
</organism>
<reference evidence="1 2" key="1">
    <citation type="submission" date="2021-10" db="EMBL/GenBank/DDBJ databases">
        <title>Draft genome of Aestuariibacter halophilus JC2043.</title>
        <authorList>
            <person name="Emsley S.A."/>
            <person name="Pfannmuller K.M."/>
            <person name="Ushijima B."/>
            <person name="Saw J.H."/>
            <person name="Videau P."/>
        </authorList>
    </citation>
    <scope>NUCLEOTIDE SEQUENCE [LARGE SCALE GENOMIC DNA]</scope>
    <source>
        <strain evidence="1 2">JC2043</strain>
    </source>
</reference>
<evidence type="ECO:0000313" key="1">
    <source>
        <dbReference type="EMBL" id="MCC2617788.1"/>
    </source>
</evidence>
<comment type="caution">
    <text evidence="1">The sequence shown here is derived from an EMBL/GenBank/DDBJ whole genome shotgun (WGS) entry which is preliminary data.</text>
</comment>
<dbReference type="Proteomes" id="UP001520878">
    <property type="component" value="Unassembled WGS sequence"/>
</dbReference>
<dbReference type="RefSeq" id="WP_229162174.1">
    <property type="nucleotide sequence ID" value="NZ_JAJEWP010000006.1"/>
</dbReference>
<protein>
    <submittedName>
        <fullName evidence="1">Uncharacterized protein</fullName>
    </submittedName>
</protein>
<dbReference type="EMBL" id="JAJEWP010000006">
    <property type="protein sequence ID" value="MCC2617788.1"/>
    <property type="molecule type" value="Genomic_DNA"/>
</dbReference>
<keyword evidence="2" id="KW-1185">Reference proteome</keyword>
<gene>
    <name evidence="1" type="ORF">LJ739_16170</name>
</gene>
<sequence length="92" mass="10578">MSAKSVKKLLDKHPSLTHSEGLKVVSHVQRDDDDWVVHTLMLDGIDVPFRFRRKGQYASLRGARVNLTYYPSHETVAGMPFEIMNVVRIKRT</sequence>
<name>A0ABS8GBA0_9ALTE</name>
<evidence type="ECO:0000313" key="2">
    <source>
        <dbReference type="Proteomes" id="UP001520878"/>
    </source>
</evidence>
<accession>A0ABS8GBA0</accession>